<evidence type="ECO:0000313" key="4">
    <source>
        <dbReference type="Proteomes" id="UP001064879"/>
    </source>
</evidence>
<evidence type="ECO:0000256" key="2">
    <source>
        <dbReference type="SAM" id="Phobius"/>
    </source>
</evidence>
<feature type="compositionally biased region" description="Low complexity" evidence="1">
    <location>
        <begin position="26"/>
        <end position="43"/>
    </location>
</feature>
<feature type="region of interest" description="Disordered" evidence="1">
    <location>
        <begin position="26"/>
        <end position="61"/>
    </location>
</feature>
<dbReference type="EMBL" id="CP093443">
    <property type="protein sequence ID" value="UVI35848.1"/>
    <property type="molecule type" value="Genomic_DNA"/>
</dbReference>
<protein>
    <submittedName>
        <fullName evidence="3">Uncharacterized protein</fullName>
    </submittedName>
</protein>
<gene>
    <name evidence="3" type="ORF">L1F31_17295</name>
</gene>
<accession>A0ABY5SMV3</accession>
<organism evidence="3 4">
    <name type="scientific">Brevibacterium spongiae</name>
    <dbReference type="NCBI Taxonomy" id="2909672"/>
    <lineage>
        <taxon>Bacteria</taxon>
        <taxon>Bacillati</taxon>
        <taxon>Actinomycetota</taxon>
        <taxon>Actinomycetes</taxon>
        <taxon>Micrococcales</taxon>
        <taxon>Brevibacteriaceae</taxon>
        <taxon>Brevibacterium</taxon>
    </lineage>
</organism>
<keyword evidence="2" id="KW-0812">Transmembrane</keyword>
<dbReference type="Proteomes" id="UP001064879">
    <property type="component" value="Chromosome"/>
</dbReference>
<evidence type="ECO:0000313" key="3">
    <source>
        <dbReference type="EMBL" id="UVI35848.1"/>
    </source>
</evidence>
<reference evidence="3" key="1">
    <citation type="submission" date="2022-03" db="EMBL/GenBank/DDBJ databases">
        <title>Brevibacterium spongiae sp. nov., isolated from marine sponge.</title>
        <authorList>
            <person name="Li Z."/>
            <person name="Zhang M."/>
        </authorList>
    </citation>
    <scope>NUCLEOTIDE SEQUENCE</scope>
    <source>
        <strain evidence="3">WHS-Z9</strain>
    </source>
</reference>
<dbReference type="RefSeq" id="WP_265418464.1">
    <property type="nucleotide sequence ID" value="NZ_CP093443.1"/>
</dbReference>
<feature type="transmembrane region" description="Helical" evidence="2">
    <location>
        <begin position="6"/>
        <end position="23"/>
    </location>
</feature>
<evidence type="ECO:0000256" key="1">
    <source>
        <dbReference type="SAM" id="MobiDB-lite"/>
    </source>
</evidence>
<keyword evidence="2" id="KW-1133">Transmembrane helix</keyword>
<keyword evidence="2" id="KW-0472">Membrane</keyword>
<keyword evidence="4" id="KW-1185">Reference proteome</keyword>
<sequence length="61" mass="5658">MAFSFVAVGIMVLTAIIIAVIVVSGDSSSSDSSPAGSPGGVDSTPGASTTAPVSGGWSSGG</sequence>
<proteinExistence type="predicted"/>
<name>A0ABY5SMV3_9MICO</name>